<gene>
    <name evidence="2" type="ORF">D7I43_32140</name>
</gene>
<evidence type="ECO:0000256" key="1">
    <source>
        <dbReference type="SAM" id="MobiDB-lite"/>
    </source>
</evidence>
<comment type="caution">
    <text evidence="2">The sequence shown here is derived from an EMBL/GenBank/DDBJ whole genome shotgun (WGS) entry which is preliminary data.</text>
</comment>
<dbReference type="Proteomes" id="UP000285744">
    <property type="component" value="Unassembled WGS sequence"/>
</dbReference>
<evidence type="ECO:0000313" key="2">
    <source>
        <dbReference type="EMBL" id="RKF19133.1"/>
    </source>
</evidence>
<proteinExistence type="predicted"/>
<feature type="region of interest" description="Disordered" evidence="1">
    <location>
        <begin position="1"/>
        <end position="20"/>
    </location>
</feature>
<organism evidence="2 3">
    <name type="scientific">Micromonospora globbae</name>
    <dbReference type="NCBI Taxonomy" id="1894969"/>
    <lineage>
        <taxon>Bacteria</taxon>
        <taxon>Bacillati</taxon>
        <taxon>Actinomycetota</taxon>
        <taxon>Actinomycetes</taxon>
        <taxon>Micromonosporales</taxon>
        <taxon>Micromonosporaceae</taxon>
        <taxon>Micromonospora</taxon>
    </lineage>
</organism>
<dbReference type="AlphaFoldDB" id="A0A420EEM6"/>
<evidence type="ECO:0000313" key="3">
    <source>
        <dbReference type="Proteomes" id="UP000285744"/>
    </source>
</evidence>
<protein>
    <submittedName>
        <fullName evidence="2">DUF4262 domain-containing protein</fullName>
    </submittedName>
</protein>
<dbReference type="EMBL" id="RAQQ01000069">
    <property type="protein sequence ID" value="RKF19133.1"/>
    <property type="molecule type" value="Genomic_DNA"/>
</dbReference>
<name>A0A420EEM6_9ACTN</name>
<sequence length="84" mass="9327">MRGQSQMIDRIGWPVTPRGDDGRYTHTIGLTAHGYPELLIAGLDPTMLQPHATGRRPDRRMGWTGRPVQPTAWNCSRCSPTPAC</sequence>
<accession>A0A420EEM6</accession>
<reference evidence="2 3" key="1">
    <citation type="journal article" date="2018" name="Int. J. Syst. Evol. Microbiol.">
        <title>Micromonospora globbae sp. nov., an endophytic actinomycete isolated from roots of Globba winitii C. H. Wright.</title>
        <authorList>
            <person name="Kuncharoen N."/>
            <person name="Pittayakhajonwut P."/>
            <person name="Tanasupawat S."/>
        </authorList>
    </citation>
    <scope>NUCLEOTIDE SEQUENCE [LARGE SCALE GENOMIC DNA]</scope>
    <source>
        <strain evidence="2 3">WPS1-2</strain>
    </source>
</reference>